<dbReference type="Gene3D" id="1.25.40.10">
    <property type="entry name" value="Tetratricopeptide repeat domain"/>
    <property type="match status" value="1"/>
</dbReference>
<keyword evidence="1" id="KW-0802">TPR repeat</keyword>
<dbReference type="SMART" id="SM00028">
    <property type="entry name" value="TPR"/>
    <property type="match status" value="3"/>
</dbReference>
<proteinExistence type="predicted"/>
<dbReference type="AlphaFoldDB" id="F0RK19"/>
<dbReference type="EMBL" id="CP002536">
    <property type="protein sequence ID" value="ADY26665.1"/>
    <property type="molecule type" value="Genomic_DNA"/>
</dbReference>
<dbReference type="STRING" id="693977.Deipr_1527"/>
<dbReference type="OrthoDB" id="51899at2"/>
<gene>
    <name evidence="2" type="ordered locus">Deipr_1527</name>
</gene>
<organism evidence="2 3">
    <name type="scientific">Deinococcus proteolyticus (strain ATCC 35074 / DSM 20540 / JCM 6276 / NBRC 101906 / NCIMB 13154 / VKM Ac-1939 / CCM 2703 / MRP)</name>
    <dbReference type="NCBI Taxonomy" id="693977"/>
    <lineage>
        <taxon>Bacteria</taxon>
        <taxon>Thermotogati</taxon>
        <taxon>Deinococcota</taxon>
        <taxon>Deinococci</taxon>
        <taxon>Deinococcales</taxon>
        <taxon>Deinococcaceae</taxon>
        <taxon>Deinococcus</taxon>
    </lineage>
</organism>
<sequence length="1002" mass="106355">MTRSAPASWSEALTRLRAALPAQREGGHQVGSLRWLEKEIERRGGRGATVRNIIYRDLGTAEDKRRLAALLDDLARGAGMDLTLPDAPDRAADSAPHLSLGKRRLYRRFLAEVRRGKRARMLLVAQPGAGKTILLDTAAQALPGSLRLRLEGEFAPALERLAAALELPAGLVPHWTGRLDPRAPFAVSGEIQRELSRQLVMALAASEAPALLLRAGTHGTLGGEPLRLPGGALASPAAWTWHHLLLPLAEQGLPILAALSDAQDLPADLGVYGEAQPLPRPSLADARKFVRAKLPHLPPPEVERVVRQSGRDYDVLSLLTLLAGVGAPGADSAADDTLPPLSDAALLDFLAALDVTFSAEYPEANLEFFGAVLGGPLEERRELERAFLEGAGEGRVRPTRPDLAPRLLARQGDAYSLRERQATFARRAVRAARAQGDPARALHHALRGELWDEVLDLPATGTALETAWQAAQTQAVPAEVAEVLARQLAAEYAQRGSYGHPAMQAALELLAASADADARAWAAVKRAEALIDGGHYAQAARLLAGPSGHDPLTCAERALSQAAVARWEGQLDLALSHLDKADAALQGARAGGDAAGAAATPAGRGAAALAVKARLWRALCSKDRGDWAAGLPLLRSLRADPDAAPLQQARAAYQLGDALSRLGQQGQAEMALSQAAHVLRASQAAPEEEARAWARLGTVRRRRGDLAGAEVALDQAAALAPDAFTLARIRSEAVPLYVAQGRYDRALAAGHQAWEVFARAGSERPSETLYRRLRAECRLALVYLARGVGQPYRPPFSGATHDCADLHHARTLLRRVQADIPPGTEERLTSLRLDTALALALSTPPGPEARAHAQAAVRGAAHPYQAAQAWLGLAETELRCGQPDAALAELNRAHLAARLSARLAGAAEWDEPALDTWLAALEFAASLDAAPALAWDGLNLALARPALQRFHPELAGWAAGGLSARGKHAQAARLGQHPLLTPADAAMLGCRPSTFSCPKETP</sequence>
<dbReference type="Proteomes" id="UP000007718">
    <property type="component" value="Chromosome"/>
</dbReference>
<dbReference type="InterPro" id="IPR011990">
    <property type="entry name" value="TPR-like_helical_dom_sf"/>
</dbReference>
<dbReference type="HOGENOM" id="CLU_314187_0_0_0"/>
<feature type="repeat" description="TPR" evidence="1">
    <location>
        <begin position="690"/>
        <end position="723"/>
    </location>
</feature>
<dbReference type="SUPFAM" id="SSF48452">
    <property type="entry name" value="TPR-like"/>
    <property type="match status" value="1"/>
</dbReference>
<dbReference type="RefSeq" id="WP_013615273.1">
    <property type="nucleotide sequence ID" value="NC_015161.1"/>
</dbReference>
<evidence type="ECO:0000313" key="3">
    <source>
        <dbReference type="Proteomes" id="UP000007718"/>
    </source>
</evidence>
<dbReference type="InterPro" id="IPR019734">
    <property type="entry name" value="TPR_rpt"/>
</dbReference>
<accession>F0RK19</accession>
<keyword evidence="3" id="KW-1185">Reference proteome</keyword>
<reference evidence="3" key="1">
    <citation type="submission" date="2011-02" db="EMBL/GenBank/DDBJ databases">
        <title>The complete sequence of chromosome of Deinococcus proteolyticus DSM 20540.</title>
        <authorList>
            <consortium name="US DOE Joint Genome Institute (JGI-PGF)"/>
            <person name="Lucas S."/>
            <person name="Copeland A."/>
            <person name="Lapidus A."/>
            <person name="Bruce D."/>
            <person name="Goodwin L."/>
            <person name="Pitluck S."/>
            <person name="Kyrpides N."/>
            <person name="Mavromatis K."/>
            <person name="Pagani I."/>
            <person name="Ivanova N."/>
            <person name="Ovchinnikova G."/>
            <person name="Zeytun A."/>
            <person name="Detter J.C."/>
            <person name="Han C."/>
            <person name="Land M."/>
            <person name="Hauser L."/>
            <person name="Markowitz V."/>
            <person name="Cheng J.-F."/>
            <person name="Hugenholtz P."/>
            <person name="Woyke T."/>
            <person name="Wu D."/>
            <person name="Pukall R."/>
            <person name="Steenblock K."/>
            <person name="Brambilla E."/>
            <person name="Klenk H.-P."/>
            <person name="Eisen J.A."/>
        </authorList>
    </citation>
    <scope>NUCLEOTIDE SEQUENCE [LARGE SCALE GENOMIC DNA]</scope>
    <source>
        <strain evidence="3">ATCC 35074 / DSM 20540 / JCM 6276 / NBRC 101906 / NCIMB 13154 / VKM Ac-1939 / CCM 2703 / MRP</strain>
    </source>
</reference>
<evidence type="ECO:0000256" key="1">
    <source>
        <dbReference type="PROSITE-ProRule" id="PRU00339"/>
    </source>
</evidence>
<dbReference type="KEGG" id="dpt:Deipr_1527"/>
<evidence type="ECO:0000313" key="2">
    <source>
        <dbReference type="EMBL" id="ADY26665.1"/>
    </source>
</evidence>
<name>F0RK19_DEIPM</name>
<dbReference type="eggNOG" id="COG0457">
    <property type="taxonomic scope" value="Bacteria"/>
</dbReference>
<reference evidence="2 3" key="2">
    <citation type="journal article" date="2012" name="Stand. Genomic Sci.">
        <title>Complete genome sequence of the orange-red pigmented, radioresistant Deinococcus proteolyticus type strain (MRP(T)).</title>
        <authorList>
            <person name="Copeland A."/>
            <person name="Zeytun A."/>
            <person name="Yassawong M."/>
            <person name="Nolan M."/>
            <person name="Lucas S."/>
            <person name="Hammon N."/>
            <person name="Deshpande S."/>
            <person name="Cheng J.F."/>
            <person name="Han C."/>
            <person name="Tapia R."/>
            <person name="Goodwin L.A."/>
            <person name="Pitluck S."/>
            <person name="Mavromatis K."/>
            <person name="Liolios K."/>
            <person name="Pagani I."/>
            <person name="Ivanova N."/>
            <person name="Mikhailova N."/>
            <person name="Pati A."/>
            <person name="Chen A."/>
            <person name="Palaniappan K."/>
            <person name="Land M."/>
            <person name="Hauser L."/>
            <person name="Jeffries C.D."/>
            <person name="Brambilla E.M."/>
            <person name="Rohde M."/>
            <person name="Sikorski J."/>
            <person name="Pukall R."/>
            <person name="Goker M."/>
            <person name="Detter J.C."/>
            <person name="Woyke T."/>
            <person name="Bristow J."/>
            <person name="Eisen J.A."/>
            <person name="Markowitz V."/>
            <person name="Hugenholtz P."/>
            <person name="Kyrpides N.C."/>
            <person name="Klenk H.P."/>
            <person name="Lapidus A."/>
        </authorList>
    </citation>
    <scope>NUCLEOTIDE SEQUENCE [LARGE SCALE GENOMIC DNA]</scope>
    <source>
        <strain evidence="3">ATCC 35074 / DSM 20540 / JCM 6276 / NBRC 101906 / NCIMB 13154 / VKM Ac-1939 / CCM 2703 / MRP</strain>
    </source>
</reference>
<dbReference type="PROSITE" id="PS50005">
    <property type="entry name" value="TPR"/>
    <property type="match status" value="1"/>
</dbReference>
<protein>
    <submittedName>
        <fullName evidence="2">Tetratricopeptide TPR_2 repeat-containing protein</fullName>
    </submittedName>
</protein>